<evidence type="ECO:0000313" key="1">
    <source>
        <dbReference type="EMBL" id="SUZ66929.1"/>
    </source>
</evidence>
<dbReference type="PANTHER" id="PTHR38031:SF1">
    <property type="entry name" value="SULFUR CARRIER PROTEIN CYSO"/>
    <property type="match status" value="1"/>
</dbReference>
<organism evidence="1">
    <name type="scientific">marine metagenome</name>
    <dbReference type="NCBI Taxonomy" id="408172"/>
    <lineage>
        <taxon>unclassified sequences</taxon>
        <taxon>metagenomes</taxon>
        <taxon>ecological metagenomes</taxon>
    </lineage>
</organism>
<gene>
    <name evidence="1" type="ORF">METZ01_LOCUS19783</name>
</gene>
<dbReference type="InterPro" id="IPR003749">
    <property type="entry name" value="ThiS/MoaD-like"/>
</dbReference>
<sequence length="91" mass="9262">MAVTIRIPTTLRPLTAGAGEVEVDGSTVGEALASLEASHPGFGSRILDESGALRRFVNVFVSDEDVRFLEGLDTPVPSGGTIAIVPAVAGG</sequence>
<dbReference type="Gene3D" id="3.10.20.30">
    <property type="match status" value="1"/>
</dbReference>
<dbReference type="Pfam" id="PF02597">
    <property type="entry name" value="ThiS"/>
    <property type="match status" value="1"/>
</dbReference>
<accession>A0A381PLK3</accession>
<evidence type="ECO:0008006" key="2">
    <source>
        <dbReference type="Google" id="ProtNLM"/>
    </source>
</evidence>
<dbReference type="InterPro" id="IPR012675">
    <property type="entry name" value="Beta-grasp_dom_sf"/>
</dbReference>
<dbReference type="PANTHER" id="PTHR38031">
    <property type="entry name" value="SULFUR CARRIER PROTEIN SLR0821-RELATED"/>
    <property type="match status" value="1"/>
</dbReference>
<dbReference type="SUPFAM" id="SSF54285">
    <property type="entry name" value="MoaD/ThiS"/>
    <property type="match status" value="1"/>
</dbReference>
<protein>
    <recommendedName>
        <fullName evidence="2">Molybdopterin synthase sulfur carrier subunit</fullName>
    </recommendedName>
</protein>
<dbReference type="InterPro" id="IPR052045">
    <property type="entry name" value="Sulfur_Carrier/Prot_Modifier"/>
</dbReference>
<dbReference type="NCBIfam" id="NF041918">
    <property type="entry name" value="SAMP1"/>
    <property type="match status" value="1"/>
</dbReference>
<dbReference type="InterPro" id="IPR054834">
    <property type="entry name" value="SAMP1_3"/>
</dbReference>
<proteinExistence type="predicted"/>
<dbReference type="EMBL" id="UINC01000997">
    <property type="protein sequence ID" value="SUZ66929.1"/>
    <property type="molecule type" value="Genomic_DNA"/>
</dbReference>
<name>A0A381PLK3_9ZZZZ</name>
<dbReference type="AlphaFoldDB" id="A0A381PLK3"/>
<reference evidence="1" key="1">
    <citation type="submission" date="2018-05" db="EMBL/GenBank/DDBJ databases">
        <authorList>
            <person name="Lanie J.A."/>
            <person name="Ng W.-L."/>
            <person name="Kazmierczak K.M."/>
            <person name="Andrzejewski T.M."/>
            <person name="Davidsen T.M."/>
            <person name="Wayne K.J."/>
            <person name="Tettelin H."/>
            <person name="Glass J.I."/>
            <person name="Rusch D."/>
            <person name="Podicherti R."/>
            <person name="Tsui H.-C.T."/>
            <person name="Winkler M.E."/>
        </authorList>
    </citation>
    <scope>NUCLEOTIDE SEQUENCE</scope>
</reference>
<dbReference type="InterPro" id="IPR016155">
    <property type="entry name" value="Mopterin_synth/thiamin_S_b"/>
</dbReference>